<evidence type="ECO:0000256" key="5">
    <source>
        <dbReference type="ARBA" id="ARBA00023004"/>
    </source>
</evidence>
<dbReference type="InterPro" id="IPR012675">
    <property type="entry name" value="Beta-grasp_dom_sf"/>
</dbReference>
<dbReference type="SUPFAM" id="SSF47741">
    <property type="entry name" value="CO dehydrogenase ISP C-domain like"/>
    <property type="match status" value="1"/>
</dbReference>
<name>A0A9W6JWI3_9HYPH</name>
<dbReference type="PANTHER" id="PTHR11908:SF132">
    <property type="entry name" value="ALDEHYDE OXIDASE 1-RELATED"/>
    <property type="match status" value="1"/>
</dbReference>
<evidence type="ECO:0000313" key="8">
    <source>
        <dbReference type="Proteomes" id="UP001143330"/>
    </source>
</evidence>
<dbReference type="GO" id="GO:0016491">
    <property type="term" value="F:oxidoreductase activity"/>
    <property type="evidence" value="ECO:0007669"/>
    <property type="project" value="UniProtKB-KW"/>
</dbReference>
<dbReference type="SMART" id="SM01008">
    <property type="entry name" value="Ald_Xan_dh_C"/>
    <property type="match status" value="1"/>
</dbReference>
<evidence type="ECO:0000256" key="1">
    <source>
        <dbReference type="ARBA" id="ARBA00006849"/>
    </source>
</evidence>
<dbReference type="SUPFAM" id="SSF56003">
    <property type="entry name" value="Molybdenum cofactor-binding domain"/>
    <property type="match status" value="1"/>
</dbReference>
<sequence>MNLVVNGAAVAIDPRPGQCLRTLLRQLGWFGVKKGCDAGDCGACTVHVDGRPVHSCLYPAFRAEGASVTTIEGLAPEGGLHPMQQAFLDAQGYQCGFCTAGMVMTAAALDQAQRRDLPNALKGNLCRCTGYRAIADAIDGVAHVEADAPGAACGRSLPAPAGPAIVTGRAGYTMDVAPEGALAGLTHMKILRAPHAHARIVAIDAAAALALPGVVAVLTHADAPEALFSTARHHHATDDVDDTRVLDPVIRHVGQRVAAVVAESEAVAEAACALIDVTYELLPAVFDPLEAMAPGAPVLHDKPACSRIADPARNIVAELHGEIGSIAEGLAQADHVFAATYRTQRVQHAHLETHGAIGWRDGEGRLVLRTSSQTPFLTRDALASLYGLPREKVRVITGRVGGGFGGKQEMLVEDIVALAVLKTGRPVKLEYTRAEQFAASTCRHPMNIDVRIGARADGTLTALALTIVSNTGAYGNHAAGVLFHGANECLTLYRCANKQVDGYAVYTNTPPSGAFRGYGLSQTIFAVESAMDELAHALGIDPFALRRRNVVVPGDALVAYDDHPHDVEFGSYGLDQCLDLVEAALRAAPKPDPGPDWLVGRGMAASMIDTVPPRGHVGMSRLALMPDGGFELKVGTAEFGNGTTTVHAQIAATVLGIASADIRIRQSDTDHVPHDTGAYGSTGTVVAGEATRRAAQELLGRILAMAAARAGVVTDLCRIEGGHVVAGAAHIPLADLAPLEAEGRADGSPRSIAFNVQAFEVGVHRRSGEIRLLRSLHAADAGVVINPMQCRGQVEGGVAQAIGAALYEDLLVDAAGAVANPTFRSYHIPTFADVPRTEVFFADTHDTLGPLGAKSMSESPYNPVAPALANAIFDATGVRLRATPFKADELYALIPGHFAPAEDA</sequence>
<dbReference type="CDD" id="cd00207">
    <property type="entry name" value="fer2"/>
    <property type="match status" value="1"/>
</dbReference>
<dbReference type="AlphaFoldDB" id="A0A9W6JWI3"/>
<dbReference type="InterPro" id="IPR006058">
    <property type="entry name" value="2Fe2S_fd_BS"/>
</dbReference>
<dbReference type="InterPro" id="IPR036856">
    <property type="entry name" value="Ald_Oxase/Xan_DH_a/b_sf"/>
</dbReference>
<dbReference type="Pfam" id="PF01799">
    <property type="entry name" value="Fer2_2"/>
    <property type="match status" value="1"/>
</dbReference>
<accession>A0A9W6JWI3</accession>
<keyword evidence="5" id="KW-0408">Iron</keyword>
<evidence type="ECO:0000256" key="4">
    <source>
        <dbReference type="ARBA" id="ARBA00023002"/>
    </source>
</evidence>
<dbReference type="GO" id="GO:0051537">
    <property type="term" value="F:2 iron, 2 sulfur cluster binding"/>
    <property type="evidence" value="ECO:0007669"/>
    <property type="project" value="InterPro"/>
</dbReference>
<dbReference type="Pfam" id="PF20256">
    <property type="entry name" value="MoCoBD_2"/>
    <property type="match status" value="1"/>
</dbReference>
<keyword evidence="3" id="KW-0479">Metal-binding</keyword>
<dbReference type="RefSeq" id="WP_213366986.1">
    <property type="nucleotide sequence ID" value="NZ_BSFM01000006.1"/>
</dbReference>
<evidence type="ECO:0000256" key="2">
    <source>
        <dbReference type="ARBA" id="ARBA00022505"/>
    </source>
</evidence>
<dbReference type="PANTHER" id="PTHR11908">
    <property type="entry name" value="XANTHINE DEHYDROGENASE"/>
    <property type="match status" value="1"/>
</dbReference>
<feature type="domain" description="2Fe-2S ferredoxin-type" evidence="6">
    <location>
        <begin position="1"/>
        <end position="74"/>
    </location>
</feature>
<gene>
    <name evidence="7" type="ORF">GCM10017653_14740</name>
</gene>
<dbReference type="InterPro" id="IPR008274">
    <property type="entry name" value="AldOxase/xan_DH_MoCoBD1"/>
</dbReference>
<dbReference type="SUPFAM" id="SSF54665">
    <property type="entry name" value="CO dehydrogenase molybdoprotein N-domain-like"/>
    <property type="match status" value="1"/>
</dbReference>
<dbReference type="InterPro" id="IPR000674">
    <property type="entry name" value="Ald_Oxase/Xan_DH_a/b"/>
</dbReference>
<dbReference type="InterPro" id="IPR046867">
    <property type="entry name" value="AldOxase/xan_DH_MoCoBD2"/>
</dbReference>
<evidence type="ECO:0000313" key="7">
    <source>
        <dbReference type="EMBL" id="GLK83405.1"/>
    </source>
</evidence>
<comment type="similarity">
    <text evidence="1">Belongs to the xanthine dehydrogenase family.</text>
</comment>
<proteinExistence type="inferred from homology"/>
<comment type="caution">
    <text evidence="7">The sequence shown here is derived from an EMBL/GenBank/DDBJ whole genome shotgun (WGS) entry which is preliminary data.</text>
</comment>
<dbReference type="PROSITE" id="PS51085">
    <property type="entry name" value="2FE2S_FER_2"/>
    <property type="match status" value="1"/>
</dbReference>
<reference evidence="7" key="2">
    <citation type="submission" date="2023-01" db="EMBL/GenBank/DDBJ databases">
        <authorList>
            <person name="Sun Q."/>
            <person name="Evtushenko L."/>
        </authorList>
    </citation>
    <scope>NUCLEOTIDE SEQUENCE</scope>
    <source>
        <strain evidence="7">VKM B-2789</strain>
    </source>
</reference>
<dbReference type="InterPro" id="IPR002888">
    <property type="entry name" value="2Fe-2S-bd"/>
</dbReference>
<dbReference type="Gene3D" id="1.10.150.120">
    <property type="entry name" value="[2Fe-2S]-binding domain"/>
    <property type="match status" value="1"/>
</dbReference>
<dbReference type="Pfam" id="PF00111">
    <property type="entry name" value="Fer2"/>
    <property type="match status" value="1"/>
</dbReference>
<dbReference type="InterPro" id="IPR016208">
    <property type="entry name" value="Ald_Oxase/xanthine_DH-like"/>
</dbReference>
<dbReference type="InterPro" id="IPR036010">
    <property type="entry name" value="2Fe-2S_ferredoxin-like_sf"/>
</dbReference>
<dbReference type="Pfam" id="PF01315">
    <property type="entry name" value="Ald_Xan_dh_C"/>
    <property type="match status" value="1"/>
</dbReference>
<keyword evidence="8" id="KW-1185">Reference proteome</keyword>
<dbReference type="Proteomes" id="UP001143330">
    <property type="component" value="Unassembled WGS sequence"/>
</dbReference>
<dbReference type="PROSITE" id="PS00197">
    <property type="entry name" value="2FE2S_FER_1"/>
    <property type="match status" value="1"/>
</dbReference>
<dbReference type="Gene3D" id="3.30.365.10">
    <property type="entry name" value="Aldehyde oxidase/xanthine dehydrogenase, molybdopterin binding domain"/>
    <property type="match status" value="5"/>
</dbReference>
<dbReference type="InterPro" id="IPR037165">
    <property type="entry name" value="AldOxase/xan_DH_Mopterin-bd_sf"/>
</dbReference>
<reference evidence="7" key="1">
    <citation type="journal article" date="2014" name="Int. J. Syst. Evol. Microbiol.">
        <title>Complete genome sequence of Corynebacterium casei LMG S-19264T (=DSM 44701T), isolated from a smear-ripened cheese.</title>
        <authorList>
            <consortium name="US DOE Joint Genome Institute (JGI-PGF)"/>
            <person name="Walter F."/>
            <person name="Albersmeier A."/>
            <person name="Kalinowski J."/>
            <person name="Ruckert C."/>
        </authorList>
    </citation>
    <scope>NUCLEOTIDE SEQUENCE</scope>
    <source>
        <strain evidence="7">VKM B-2789</strain>
    </source>
</reference>
<dbReference type="InterPro" id="IPR001041">
    <property type="entry name" value="2Fe-2S_ferredoxin-type"/>
</dbReference>
<dbReference type="InterPro" id="IPR036884">
    <property type="entry name" value="2Fe-2S-bd_dom_sf"/>
</dbReference>
<dbReference type="Pfam" id="PF02738">
    <property type="entry name" value="MoCoBD_1"/>
    <property type="match status" value="1"/>
</dbReference>
<dbReference type="Gene3D" id="3.90.1170.50">
    <property type="entry name" value="Aldehyde oxidase/xanthine dehydrogenase, a/b hammerhead"/>
    <property type="match status" value="1"/>
</dbReference>
<dbReference type="SUPFAM" id="SSF54292">
    <property type="entry name" value="2Fe-2S ferredoxin-like"/>
    <property type="match status" value="1"/>
</dbReference>
<keyword evidence="4" id="KW-0560">Oxidoreductase</keyword>
<protein>
    <submittedName>
        <fullName evidence="7">Dehydrogenase</fullName>
    </submittedName>
</protein>
<evidence type="ECO:0000259" key="6">
    <source>
        <dbReference type="PROSITE" id="PS51085"/>
    </source>
</evidence>
<evidence type="ECO:0000256" key="3">
    <source>
        <dbReference type="ARBA" id="ARBA00022723"/>
    </source>
</evidence>
<organism evidence="7 8">
    <name type="scientific">Ancylobacter defluvii</name>
    <dbReference type="NCBI Taxonomy" id="1282440"/>
    <lineage>
        <taxon>Bacteria</taxon>
        <taxon>Pseudomonadati</taxon>
        <taxon>Pseudomonadota</taxon>
        <taxon>Alphaproteobacteria</taxon>
        <taxon>Hyphomicrobiales</taxon>
        <taxon>Xanthobacteraceae</taxon>
        <taxon>Ancylobacter</taxon>
    </lineage>
</organism>
<keyword evidence="2" id="KW-0500">Molybdenum</keyword>
<dbReference type="Gene3D" id="3.10.20.30">
    <property type="match status" value="1"/>
</dbReference>
<dbReference type="GO" id="GO:0005506">
    <property type="term" value="F:iron ion binding"/>
    <property type="evidence" value="ECO:0007669"/>
    <property type="project" value="InterPro"/>
</dbReference>
<dbReference type="EMBL" id="BSFM01000006">
    <property type="protein sequence ID" value="GLK83405.1"/>
    <property type="molecule type" value="Genomic_DNA"/>
</dbReference>